<accession>A0A8J6NN84</accession>
<proteinExistence type="predicted"/>
<dbReference type="EMBL" id="JACNJH010000159">
    <property type="protein sequence ID" value="MBC8361920.1"/>
    <property type="molecule type" value="Genomic_DNA"/>
</dbReference>
<dbReference type="AlphaFoldDB" id="A0A8J6NN84"/>
<comment type="caution">
    <text evidence="1">Lacks conserved residue(s) required for the propagation of feature annotation.</text>
</comment>
<gene>
    <name evidence="3" type="ORF">H8E23_11025</name>
</gene>
<organism evidence="3 4">
    <name type="scientific">Candidatus Desulfatibia profunda</name>
    <dbReference type="NCBI Taxonomy" id="2841695"/>
    <lineage>
        <taxon>Bacteria</taxon>
        <taxon>Pseudomonadati</taxon>
        <taxon>Thermodesulfobacteriota</taxon>
        <taxon>Desulfobacteria</taxon>
        <taxon>Desulfobacterales</taxon>
        <taxon>Desulfobacterales incertae sedis</taxon>
        <taxon>Candidatus Desulfatibia</taxon>
    </lineage>
</organism>
<reference evidence="3 4" key="1">
    <citation type="submission" date="2020-08" db="EMBL/GenBank/DDBJ databases">
        <title>Bridging the membrane lipid divide: bacteria of the FCB group superphylum have the potential to synthesize archaeal ether lipids.</title>
        <authorList>
            <person name="Villanueva L."/>
            <person name="Von Meijenfeldt F.A.B."/>
            <person name="Westbye A.B."/>
            <person name="Yadav S."/>
            <person name="Hopmans E.C."/>
            <person name="Dutilh B.E."/>
            <person name="Sinninghe Damste J.S."/>
        </authorList>
    </citation>
    <scope>NUCLEOTIDE SEQUENCE [LARGE SCALE GENOMIC DNA]</scope>
    <source>
        <strain evidence="3">NIOZ-UU30</strain>
    </source>
</reference>
<protein>
    <submittedName>
        <fullName evidence="3">Response regulator</fullName>
    </submittedName>
</protein>
<dbReference type="PROSITE" id="PS50110">
    <property type="entry name" value="RESPONSE_REGULATORY"/>
    <property type="match status" value="1"/>
</dbReference>
<comment type="caution">
    <text evidence="3">The sequence shown here is derived from an EMBL/GenBank/DDBJ whole genome shotgun (WGS) entry which is preliminary data.</text>
</comment>
<dbReference type="Proteomes" id="UP000603434">
    <property type="component" value="Unassembled WGS sequence"/>
</dbReference>
<dbReference type="InterPro" id="IPR001789">
    <property type="entry name" value="Sig_transdc_resp-reg_receiver"/>
</dbReference>
<sequence>MASILIVDDHPHVRKLVSKGLAAEGYRITAIDDAALTWEHIQALAPDLVLLNCLSERFDSFALLVDIKSRYPKYPVLVYVIQHVDAMVSLKQAITGVLDEIQLPN</sequence>
<dbReference type="GO" id="GO:0000160">
    <property type="term" value="P:phosphorelay signal transduction system"/>
    <property type="evidence" value="ECO:0007669"/>
    <property type="project" value="InterPro"/>
</dbReference>
<evidence type="ECO:0000259" key="2">
    <source>
        <dbReference type="PROSITE" id="PS50110"/>
    </source>
</evidence>
<name>A0A8J6NN84_9BACT</name>
<feature type="domain" description="Response regulatory" evidence="2">
    <location>
        <begin position="3"/>
        <end position="105"/>
    </location>
</feature>
<dbReference type="Pfam" id="PF00072">
    <property type="entry name" value="Response_reg"/>
    <property type="match status" value="1"/>
</dbReference>
<dbReference type="Gene3D" id="3.40.50.2300">
    <property type="match status" value="1"/>
</dbReference>
<evidence type="ECO:0000313" key="4">
    <source>
        <dbReference type="Proteomes" id="UP000603434"/>
    </source>
</evidence>
<evidence type="ECO:0000256" key="1">
    <source>
        <dbReference type="PROSITE-ProRule" id="PRU00169"/>
    </source>
</evidence>
<evidence type="ECO:0000313" key="3">
    <source>
        <dbReference type="EMBL" id="MBC8361920.1"/>
    </source>
</evidence>
<dbReference type="SUPFAM" id="SSF52172">
    <property type="entry name" value="CheY-like"/>
    <property type="match status" value="1"/>
</dbReference>
<dbReference type="InterPro" id="IPR011006">
    <property type="entry name" value="CheY-like_superfamily"/>
</dbReference>